<evidence type="ECO:0000259" key="6">
    <source>
        <dbReference type="PROSITE" id="PS50977"/>
    </source>
</evidence>
<accession>A0A0N9I6Z4</accession>
<dbReference type="EMBL" id="CP012752">
    <property type="protein sequence ID" value="ALG10253.1"/>
    <property type="molecule type" value="Genomic_DNA"/>
</dbReference>
<protein>
    <recommendedName>
        <fullName evidence="6">HTH tetR-type domain-containing protein</fullName>
    </recommendedName>
</protein>
<evidence type="ECO:0000256" key="4">
    <source>
        <dbReference type="ARBA" id="ARBA00023163"/>
    </source>
</evidence>
<dbReference type="InterPro" id="IPR036271">
    <property type="entry name" value="Tet_transcr_reg_TetR-rel_C_sf"/>
</dbReference>
<dbReference type="Proteomes" id="UP000063699">
    <property type="component" value="Chromosome"/>
</dbReference>
<dbReference type="Gene3D" id="1.10.357.10">
    <property type="entry name" value="Tetracycline Repressor, domain 2"/>
    <property type="match status" value="1"/>
</dbReference>
<keyword evidence="1" id="KW-0678">Repressor</keyword>
<comment type="caution">
    <text evidence="5">Lacks conserved residue(s) required for the propagation of feature annotation.</text>
</comment>
<organism evidence="7 8">
    <name type="scientific">Kibdelosporangium phytohabitans</name>
    <dbReference type="NCBI Taxonomy" id="860235"/>
    <lineage>
        <taxon>Bacteria</taxon>
        <taxon>Bacillati</taxon>
        <taxon>Actinomycetota</taxon>
        <taxon>Actinomycetes</taxon>
        <taxon>Pseudonocardiales</taxon>
        <taxon>Pseudonocardiaceae</taxon>
        <taxon>Kibdelosporangium</taxon>
    </lineage>
</organism>
<sequence>MRTVAAESGVSPAQVQYYFRTKTELVRAAFEHSGEQFLADLRAVEGERSIDWLHHLVDVWLPLDERREQRARVWLAYAATAAIDSDLATHSAEVDAELTGVLAAELSELGCLAPQRSAAQLLALIDGVTLRMLTLPMTDRASCVAEVLTPFLRSLIP</sequence>
<evidence type="ECO:0000256" key="3">
    <source>
        <dbReference type="ARBA" id="ARBA00023125"/>
    </source>
</evidence>
<evidence type="ECO:0000256" key="2">
    <source>
        <dbReference type="ARBA" id="ARBA00023015"/>
    </source>
</evidence>
<keyword evidence="2" id="KW-0805">Transcription regulation</keyword>
<dbReference type="Pfam" id="PF13977">
    <property type="entry name" value="TetR_C_6"/>
    <property type="match status" value="1"/>
</dbReference>
<dbReference type="PROSITE" id="PS50977">
    <property type="entry name" value="HTH_TETR_2"/>
    <property type="match status" value="1"/>
</dbReference>
<dbReference type="STRING" id="860235.AOZ06_28180"/>
<keyword evidence="8" id="KW-1185">Reference proteome</keyword>
<gene>
    <name evidence="7" type="ORF">AOZ06_28180</name>
</gene>
<keyword evidence="4" id="KW-0804">Transcription</keyword>
<dbReference type="InterPro" id="IPR001647">
    <property type="entry name" value="HTH_TetR"/>
</dbReference>
<name>A0A0N9I6Z4_9PSEU</name>
<evidence type="ECO:0000256" key="1">
    <source>
        <dbReference type="ARBA" id="ARBA00022491"/>
    </source>
</evidence>
<proteinExistence type="predicted"/>
<dbReference type="GO" id="GO:0003677">
    <property type="term" value="F:DNA binding"/>
    <property type="evidence" value="ECO:0007669"/>
    <property type="project" value="UniProtKB-UniRule"/>
</dbReference>
<dbReference type="InterPro" id="IPR039538">
    <property type="entry name" value="BetI_C"/>
</dbReference>
<evidence type="ECO:0000313" key="8">
    <source>
        <dbReference type="Proteomes" id="UP000063699"/>
    </source>
</evidence>
<keyword evidence="3 5" id="KW-0238">DNA-binding</keyword>
<dbReference type="AlphaFoldDB" id="A0A0N9I6Z4"/>
<evidence type="ECO:0000313" key="7">
    <source>
        <dbReference type="EMBL" id="ALG10253.1"/>
    </source>
</evidence>
<dbReference type="InterPro" id="IPR009057">
    <property type="entry name" value="Homeodomain-like_sf"/>
</dbReference>
<evidence type="ECO:0000256" key="5">
    <source>
        <dbReference type="PROSITE-ProRule" id="PRU00335"/>
    </source>
</evidence>
<dbReference type="SUPFAM" id="SSF48498">
    <property type="entry name" value="Tetracyclin repressor-like, C-terminal domain"/>
    <property type="match status" value="1"/>
</dbReference>
<dbReference type="SUPFAM" id="SSF46689">
    <property type="entry name" value="Homeodomain-like"/>
    <property type="match status" value="1"/>
</dbReference>
<dbReference type="KEGG" id="kphy:AOZ06_28180"/>
<feature type="domain" description="HTH tetR-type" evidence="6">
    <location>
        <begin position="1"/>
        <end position="37"/>
    </location>
</feature>
<reference evidence="7 8" key="1">
    <citation type="submission" date="2015-07" db="EMBL/GenBank/DDBJ databases">
        <title>Genome sequencing of Kibdelosporangium phytohabitans.</title>
        <authorList>
            <person name="Qin S."/>
            <person name="Xing K."/>
        </authorList>
    </citation>
    <scope>NUCLEOTIDE SEQUENCE [LARGE SCALE GENOMIC DNA]</scope>
    <source>
        <strain evidence="7 8">KLBMP1111</strain>
    </source>
</reference>